<dbReference type="GO" id="GO:0005504">
    <property type="term" value="F:fatty acid binding"/>
    <property type="evidence" value="ECO:0000318"/>
    <property type="project" value="GO_Central"/>
</dbReference>
<dbReference type="Pfam" id="PF02431">
    <property type="entry name" value="Chalcone"/>
    <property type="match status" value="1"/>
</dbReference>
<evidence type="ECO:0000256" key="2">
    <source>
        <dbReference type="RuleBase" id="RU361158"/>
    </source>
</evidence>
<evidence type="ECO:0000313" key="4">
    <source>
        <dbReference type="EMBL" id="EES04844.1"/>
    </source>
</evidence>
<reference evidence="5" key="2">
    <citation type="journal article" date="2018" name="Plant J.">
        <title>The Sorghum bicolor reference genome: improved assembly, gene annotations, a transcriptome atlas, and signatures of genome organization.</title>
        <authorList>
            <person name="McCormick R.F."/>
            <person name="Truong S.K."/>
            <person name="Sreedasyam A."/>
            <person name="Jenkins J."/>
            <person name="Shu S."/>
            <person name="Sims D."/>
            <person name="Kennedy M."/>
            <person name="Amirebrahimi M."/>
            <person name="Weers B.D."/>
            <person name="McKinley B."/>
            <person name="Mattison A."/>
            <person name="Morishige D.T."/>
            <person name="Grimwood J."/>
            <person name="Schmutz J."/>
            <person name="Mullet J.E."/>
        </authorList>
    </citation>
    <scope>NUCLEOTIDE SEQUENCE [LARGE SCALE GENOMIC DNA]</scope>
    <source>
        <strain evidence="5">cv. BTx623</strain>
    </source>
</reference>
<evidence type="ECO:0000256" key="1">
    <source>
        <dbReference type="ARBA" id="ARBA00007166"/>
    </source>
</evidence>
<dbReference type="GO" id="GO:0009570">
    <property type="term" value="C:chloroplast stroma"/>
    <property type="evidence" value="ECO:0000318"/>
    <property type="project" value="GO_Central"/>
</dbReference>
<dbReference type="InterPro" id="IPR016087">
    <property type="entry name" value="Chalcone_isomerase"/>
</dbReference>
<keyword evidence="5" id="KW-1185">Reference proteome</keyword>
<comment type="similarity">
    <text evidence="1 2">Belongs to the chalcone isomerase family.</text>
</comment>
<organism evidence="4 5">
    <name type="scientific">Sorghum bicolor</name>
    <name type="common">Sorghum</name>
    <name type="synonym">Sorghum vulgare</name>
    <dbReference type="NCBI Taxonomy" id="4558"/>
    <lineage>
        <taxon>Eukaryota</taxon>
        <taxon>Viridiplantae</taxon>
        <taxon>Streptophyta</taxon>
        <taxon>Embryophyta</taxon>
        <taxon>Tracheophyta</taxon>
        <taxon>Spermatophyta</taxon>
        <taxon>Magnoliopsida</taxon>
        <taxon>Liliopsida</taxon>
        <taxon>Poales</taxon>
        <taxon>Poaceae</taxon>
        <taxon>PACMAD clade</taxon>
        <taxon>Panicoideae</taxon>
        <taxon>Andropogonodae</taxon>
        <taxon>Andropogoneae</taxon>
        <taxon>Sorghinae</taxon>
        <taxon>Sorghum</taxon>
    </lineage>
</organism>
<dbReference type="OrthoDB" id="18193at2759"/>
<dbReference type="PANTHER" id="PTHR47698">
    <property type="entry name" value="FATTY-ACID-BINDING PROTEIN 3, CHLOROPLASTIC"/>
    <property type="match status" value="1"/>
</dbReference>
<dbReference type="OMA" id="CLNRVNA"/>
<dbReference type="InterPro" id="IPR016088">
    <property type="entry name" value="Chalcone_isomerase_3-sand"/>
</dbReference>
<dbReference type="InterPro" id="IPR016089">
    <property type="entry name" value="Chalcone_isomerase_bundle_sf"/>
</dbReference>
<dbReference type="SUPFAM" id="SSF54626">
    <property type="entry name" value="Chalcone isomerase"/>
    <property type="match status" value="1"/>
</dbReference>
<dbReference type="Proteomes" id="UP000000768">
    <property type="component" value="Chromosome 4"/>
</dbReference>
<proteinExistence type="inferred from homology"/>
<dbReference type="InParanoid" id="C5XZ21"/>
<sequence>METQLTPRQIRPRASFAAPCSPALSSSLHFTSSLIAGRAAATAMMSLASGVPSAQAFPALMTPAAGSHTHCRVHTHAAASKSGLACRVARSGSGGARWLPVSCAAGGGAVGDAFVTEDTTNVKFPRELTVPGYTYPLVAVGTGYRDKFFVKVYAAAFYVDYSLRLDTEQWKEKIGIESFDGSSVFDSIFKAPVVKSLSIILVRDVDGKTFVNALNDVIARQIKNPNAEEESSLSTLQNTFLGRNLKQGTNIYLTWLEPKRMLISISENQDPRQVDAEIESATVNYALYDGFFGKSPVSPSLRSSTARLLEALLQ</sequence>
<dbReference type="EMBL" id="CM000763">
    <property type="protein sequence ID" value="EES04844.1"/>
    <property type="molecule type" value="Genomic_DNA"/>
</dbReference>
<evidence type="ECO:0000313" key="5">
    <source>
        <dbReference type="Proteomes" id="UP000000768"/>
    </source>
</evidence>
<reference evidence="4 5" key="1">
    <citation type="journal article" date="2009" name="Nature">
        <title>The Sorghum bicolor genome and the diversification of grasses.</title>
        <authorList>
            <person name="Paterson A.H."/>
            <person name="Bowers J.E."/>
            <person name="Bruggmann R."/>
            <person name="Dubchak I."/>
            <person name="Grimwood J."/>
            <person name="Gundlach H."/>
            <person name="Haberer G."/>
            <person name="Hellsten U."/>
            <person name="Mitros T."/>
            <person name="Poliakov A."/>
            <person name="Schmutz J."/>
            <person name="Spannagl M."/>
            <person name="Tang H."/>
            <person name="Wang X."/>
            <person name="Wicker T."/>
            <person name="Bharti A.K."/>
            <person name="Chapman J."/>
            <person name="Feltus F.A."/>
            <person name="Gowik U."/>
            <person name="Grigoriev I.V."/>
            <person name="Lyons E."/>
            <person name="Maher C.A."/>
            <person name="Martis M."/>
            <person name="Narechania A."/>
            <person name="Otillar R.P."/>
            <person name="Penning B.W."/>
            <person name="Salamov A.A."/>
            <person name="Wang Y."/>
            <person name="Zhang L."/>
            <person name="Carpita N.C."/>
            <person name="Freeling M."/>
            <person name="Gingle A.R."/>
            <person name="Hash C.T."/>
            <person name="Keller B."/>
            <person name="Klein P."/>
            <person name="Kresovich S."/>
            <person name="McCann M.C."/>
            <person name="Ming R."/>
            <person name="Peterson D.G."/>
            <person name="Mehboob-ur-Rahman"/>
            <person name="Ware D."/>
            <person name="Westhoff P."/>
            <person name="Mayer K.F."/>
            <person name="Messing J."/>
            <person name="Rokhsar D.S."/>
        </authorList>
    </citation>
    <scope>NUCLEOTIDE SEQUENCE [LARGE SCALE GENOMIC DNA]</scope>
    <source>
        <strain evidence="5">cv. BTx623</strain>
    </source>
</reference>
<dbReference type="InterPro" id="IPR036298">
    <property type="entry name" value="Chalcone_isomerase_sf"/>
</dbReference>
<dbReference type="Gramene" id="EES04844">
    <property type="protein sequence ID" value="EES04844"/>
    <property type="gene ID" value="SORBI_3004G109000"/>
</dbReference>
<evidence type="ECO:0000259" key="3">
    <source>
        <dbReference type="Pfam" id="PF02431"/>
    </source>
</evidence>
<name>C5XZ21_SORBI</name>
<dbReference type="GO" id="GO:0016872">
    <property type="term" value="F:intramolecular lyase activity"/>
    <property type="evidence" value="ECO:0007669"/>
    <property type="project" value="InterPro"/>
</dbReference>
<dbReference type="Gene3D" id="1.10.890.20">
    <property type="match status" value="1"/>
</dbReference>
<gene>
    <name evidence="4" type="ORF">SORBI_3004G109000</name>
</gene>
<dbReference type="FunCoup" id="C5XZ21">
    <property type="interactions" value="1312"/>
</dbReference>
<dbReference type="STRING" id="4558.C5XZ21"/>
<dbReference type="Gene3D" id="3.50.70.10">
    <property type="match status" value="1"/>
</dbReference>
<feature type="domain" description="Chalcone isomerase" evidence="3">
    <location>
        <begin position="121"/>
        <end position="312"/>
    </location>
</feature>
<dbReference type="GO" id="GO:0006631">
    <property type="term" value="P:fatty acid metabolic process"/>
    <property type="evidence" value="ECO:0000318"/>
    <property type="project" value="GO_Central"/>
</dbReference>
<protein>
    <recommendedName>
        <fullName evidence="2">Chalcone-flavonone isomerase family protein</fullName>
    </recommendedName>
</protein>
<accession>C5XZ21</accession>
<dbReference type="AlphaFoldDB" id="C5XZ21"/>
<dbReference type="HOGENOM" id="CLU_070923_0_0_1"/>
<dbReference type="eggNOG" id="ENOG502QQUK">
    <property type="taxonomic scope" value="Eukaryota"/>
</dbReference>
<dbReference type="KEGG" id="sbi:8078326"/>
<dbReference type="PANTHER" id="PTHR47698:SF2">
    <property type="entry name" value="FATTY-ACID-BINDING PROTEIN 3, CHLOROPLASTIC"/>
    <property type="match status" value="1"/>
</dbReference>